<gene>
    <name evidence="1" type="ORF">EVA_01250</name>
</gene>
<accession>J9GRC1</accession>
<sequence length="52" mass="5999">MWEKLPREVHTFCATLVSIDKKYPSRGFPQTSCEYPQILLLLSVRNCSDSIP</sequence>
<dbReference type="EMBL" id="AMCI01000183">
    <property type="protein sequence ID" value="EJX10444.1"/>
    <property type="molecule type" value="Genomic_DNA"/>
</dbReference>
<reference evidence="1" key="1">
    <citation type="journal article" date="2012" name="PLoS ONE">
        <title>Gene sets for utilization of primary and secondary nutrition supplies in the distal gut of endangered iberian lynx.</title>
        <authorList>
            <person name="Alcaide M."/>
            <person name="Messina E."/>
            <person name="Richter M."/>
            <person name="Bargiela R."/>
            <person name="Peplies J."/>
            <person name="Huws S.A."/>
            <person name="Newbold C.J."/>
            <person name="Golyshin P.N."/>
            <person name="Simon M.A."/>
            <person name="Lopez G."/>
            <person name="Yakimov M.M."/>
            <person name="Ferrer M."/>
        </authorList>
    </citation>
    <scope>NUCLEOTIDE SEQUENCE</scope>
</reference>
<organism evidence="1">
    <name type="scientific">gut metagenome</name>
    <dbReference type="NCBI Taxonomy" id="749906"/>
    <lineage>
        <taxon>unclassified sequences</taxon>
        <taxon>metagenomes</taxon>
        <taxon>organismal metagenomes</taxon>
    </lineage>
</organism>
<dbReference type="AlphaFoldDB" id="J9GRC1"/>
<evidence type="ECO:0000313" key="1">
    <source>
        <dbReference type="EMBL" id="EJX10444.1"/>
    </source>
</evidence>
<comment type="caution">
    <text evidence="1">The sequence shown here is derived from an EMBL/GenBank/DDBJ whole genome shotgun (WGS) entry which is preliminary data.</text>
</comment>
<proteinExistence type="predicted"/>
<name>J9GRC1_9ZZZZ</name>
<protein>
    <submittedName>
        <fullName evidence="1">Uncharacterized protein</fullName>
    </submittedName>
</protein>